<dbReference type="Gene3D" id="3.40.50.2300">
    <property type="match status" value="1"/>
</dbReference>
<evidence type="ECO:0000256" key="1">
    <source>
        <dbReference type="ARBA" id="ARBA00022553"/>
    </source>
</evidence>
<dbReference type="RefSeq" id="WP_173201105.1">
    <property type="nucleotide sequence ID" value="NZ_JABFCX010000003.1"/>
</dbReference>
<dbReference type="PANTHER" id="PTHR44591">
    <property type="entry name" value="STRESS RESPONSE REGULATOR PROTEIN 1"/>
    <property type="match status" value="1"/>
</dbReference>
<dbReference type="PROSITE" id="PS50110">
    <property type="entry name" value="RESPONSE_REGULATORY"/>
    <property type="match status" value="1"/>
</dbReference>
<protein>
    <submittedName>
        <fullName evidence="4">Response regulator</fullName>
    </submittedName>
</protein>
<evidence type="ECO:0000259" key="3">
    <source>
        <dbReference type="PROSITE" id="PS50110"/>
    </source>
</evidence>
<organism evidence="4 5">
    <name type="scientific">Parvularcula mediterranea</name>
    <dbReference type="NCBI Taxonomy" id="2732508"/>
    <lineage>
        <taxon>Bacteria</taxon>
        <taxon>Pseudomonadati</taxon>
        <taxon>Pseudomonadota</taxon>
        <taxon>Alphaproteobacteria</taxon>
        <taxon>Parvularculales</taxon>
        <taxon>Parvularculaceae</taxon>
        <taxon>Parvularcula</taxon>
    </lineage>
</organism>
<dbReference type="Pfam" id="PF00072">
    <property type="entry name" value="Response_reg"/>
    <property type="match status" value="1"/>
</dbReference>
<dbReference type="InterPro" id="IPR001789">
    <property type="entry name" value="Sig_transdc_resp-reg_receiver"/>
</dbReference>
<comment type="caution">
    <text evidence="4">The sequence shown here is derived from an EMBL/GenBank/DDBJ whole genome shotgun (WGS) entry which is preliminary data.</text>
</comment>
<dbReference type="SUPFAM" id="SSF52172">
    <property type="entry name" value="CheY-like"/>
    <property type="match status" value="1"/>
</dbReference>
<feature type="modified residue" description="4-aspartylphosphate" evidence="2">
    <location>
        <position position="62"/>
    </location>
</feature>
<dbReference type="InterPro" id="IPR050595">
    <property type="entry name" value="Bact_response_regulator"/>
</dbReference>
<name>A0A7Y3RP36_9PROT</name>
<dbReference type="AlphaFoldDB" id="A0A7Y3RP36"/>
<sequence>MKLALRNHCPSTRVFVVEDDDAVREGMRTLLEGEGYQVSCYATALDFLSDAAPTDNDVVVLDIGLPDLLGDAVVAFLKKSGFQPRIIVVSGLKLGPFEAAVRCIAPEAAYRKPLNLRALLRQLGTVQPYGAPRT</sequence>
<feature type="domain" description="Response regulatory" evidence="3">
    <location>
        <begin position="13"/>
        <end position="127"/>
    </location>
</feature>
<dbReference type="SMART" id="SM00448">
    <property type="entry name" value="REC"/>
    <property type="match status" value="1"/>
</dbReference>
<dbReference type="GO" id="GO:0000160">
    <property type="term" value="P:phosphorelay signal transduction system"/>
    <property type="evidence" value="ECO:0007669"/>
    <property type="project" value="InterPro"/>
</dbReference>
<dbReference type="InterPro" id="IPR011006">
    <property type="entry name" value="CheY-like_superfamily"/>
</dbReference>
<proteinExistence type="predicted"/>
<accession>A0A7Y3RP36</accession>
<keyword evidence="5" id="KW-1185">Reference proteome</keyword>
<dbReference type="Proteomes" id="UP000536835">
    <property type="component" value="Unassembled WGS sequence"/>
</dbReference>
<keyword evidence="1 2" id="KW-0597">Phosphoprotein</keyword>
<dbReference type="EMBL" id="JABFCX010000003">
    <property type="protein sequence ID" value="NNU17560.1"/>
    <property type="molecule type" value="Genomic_DNA"/>
</dbReference>
<evidence type="ECO:0000313" key="4">
    <source>
        <dbReference type="EMBL" id="NNU17560.1"/>
    </source>
</evidence>
<dbReference type="PANTHER" id="PTHR44591:SF3">
    <property type="entry name" value="RESPONSE REGULATORY DOMAIN-CONTAINING PROTEIN"/>
    <property type="match status" value="1"/>
</dbReference>
<gene>
    <name evidence="4" type="ORF">HK107_14610</name>
</gene>
<evidence type="ECO:0000256" key="2">
    <source>
        <dbReference type="PROSITE-ProRule" id="PRU00169"/>
    </source>
</evidence>
<evidence type="ECO:0000313" key="5">
    <source>
        <dbReference type="Proteomes" id="UP000536835"/>
    </source>
</evidence>
<reference evidence="4 5" key="1">
    <citation type="submission" date="2020-05" db="EMBL/GenBank/DDBJ databases">
        <title>Parvularcula mediterraneae sp. nov., isolated from polypropylene straw from shallow seawater of the seashore of Laganas in Zakynthos island, Greece.</title>
        <authorList>
            <person name="Szabo I."/>
            <person name="Al-Omari J."/>
            <person name="Rado J."/>
            <person name="Szerdahelyi G.S."/>
        </authorList>
    </citation>
    <scope>NUCLEOTIDE SEQUENCE [LARGE SCALE GENOMIC DNA]</scope>
    <source>
        <strain evidence="4 5">ZS-1/3</strain>
    </source>
</reference>